<evidence type="ECO:0000313" key="2">
    <source>
        <dbReference type="EMBL" id="ABG58417.1"/>
    </source>
</evidence>
<keyword evidence="3" id="KW-1185">Reference proteome</keyword>
<protein>
    <recommendedName>
        <fullName evidence="4">Cytochrome cbb3 oxidase maturation protein CcoH</fullName>
    </recommendedName>
</protein>
<dbReference type="OrthoDB" id="1493774at2"/>
<keyword evidence="1" id="KW-0812">Transmembrane</keyword>
<feature type="transmembrane region" description="Helical" evidence="1">
    <location>
        <begin position="6"/>
        <end position="24"/>
    </location>
</feature>
<dbReference type="AlphaFoldDB" id="A0A6N4SQ37"/>
<gene>
    <name evidence="2" type="ordered locus">CHU_1142</name>
</gene>
<dbReference type="RefSeq" id="WP_011584532.1">
    <property type="nucleotide sequence ID" value="NC_008255.1"/>
</dbReference>
<organism evidence="2 3">
    <name type="scientific">Cytophaga hutchinsonii (strain ATCC 33406 / DSM 1761 / CIP 103989 / NBRC 15051 / NCIMB 9469 / D465)</name>
    <dbReference type="NCBI Taxonomy" id="269798"/>
    <lineage>
        <taxon>Bacteria</taxon>
        <taxon>Pseudomonadati</taxon>
        <taxon>Bacteroidota</taxon>
        <taxon>Cytophagia</taxon>
        <taxon>Cytophagales</taxon>
        <taxon>Cytophagaceae</taxon>
        <taxon>Cytophaga</taxon>
    </lineage>
</organism>
<name>A0A6N4SQ37_CYTH3</name>
<evidence type="ECO:0000313" key="3">
    <source>
        <dbReference type="Proteomes" id="UP000001822"/>
    </source>
</evidence>
<dbReference type="EMBL" id="CP000383">
    <property type="protein sequence ID" value="ABG58417.1"/>
    <property type="molecule type" value="Genomic_DNA"/>
</dbReference>
<proteinExistence type="predicted"/>
<sequence>MKLHWGNYIAIFFTCFVVFMFWLISKTFSINTELVSEDYYDKEIAYQQKIDKLSNVRRLNAAVQVIQTEDSIQFIFPEAYAHTAVTGIIKLYRPSDISKDKTFSITRINNRQTFSKKEFIKGNYVVHVDWKGNTIPFYTEETLYIK</sequence>
<dbReference type="Pfam" id="PF05751">
    <property type="entry name" value="FixH"/>
    <property type="match status" value="1"/>
</dbReference>
<dbReference type="InterPro" id="IPR008620">
    <property type="entry name" value="FixH"/>
</dbReference>
<accession>A0A6N4SQ37</accession>
<evidence type="ECO:0000256" key="1">
    <source>
        <dbReference type="SAM" id="Phobius"/>
    </source>
</evidence>
<dbReference type="Proteomes" id="UP000001822">
    <property type="component" value="Chromosome"/>
</dbReference>
<evidence type="ECO:0008006" key="4">
    <source>
        <dbReference type="Google" id="ProtNLM"/>
    </source>
</evidence>
<reference evidence="2 3" key="1">
    <citation type="journal article" date="2007" name="Appl. Environ. Microbiol.">
        <title>Genome sequence of the cellulolytic gliding bacterium Cytophaga hutchinsonii.</title>
        <authorList>
            <person name="Xie G."/>
            <person name="Bruce D.C."/>
            <person name="Challacombe J.F."/>
            <person name="Chertkov O."/>
            <person name="Detter J.C."/>
            <person name="Gilna P."/>
            <person name="Han C.S."/>
            <person name="Lucas S."/>
            <person name="Misra M."/>
            <person name="Myers G.L."/>
            <person name="Richardson P."/>
            <person name="Tapia R."/>
            <person name="Thayer N."/>
            <person name="Thompson L.S."/>
            <person name="Brettin T.S."/>
            <person name="Henrissat B."/>
            <person name="Wilson D.B."/>
            <person name="McBride M.J."/>
        </authorList>
    </citation>
    <scope>NUCLEOTIDE SEQUENCE [LARGE SCALE GENOMIC DNA]</scope>
    <source>
        <strain evidence="3">ATCC 33406 / DSM 1761 / CIP 103989 / NBRC 15051 / NCIMB 9469 / D465</strain>
    </source>
</reference>
<keyword evidence="1" id="KW-0472">Membrane</keyword>
<keyword evidence="1" id="KW-1133">Transmembrane helix</keyword>
<dbReference type="KEGG" id="chu:CHU_1142"/>